<dbReference type="GeneID" id="19895989"/>
<evidence type="ECO:0000313" key="5">
    <source>
        <dbReference type="EMBL" id="EMR09342.1"/>
    </source>
</evidence>
<dbReference type="EMBL" id="AFWA02000013">
    <property type="protein sequence ID" value="EMR09342.1"/>
    <property type="molecule type" value="Genomic_DNA"/>
</dbReference>
<sequence>MQHLRQTLILQIRHQLNETWPLRIETLTNFLNELQDQILKKNTQSSPRPRKRSVPNNNDFLSDIPDKSSNNLLYIPIIIRDGQSRIKNECFQLLQECDRVRVLVNLQFPKISSNEISSLEDVLSELSQAQSTCTIIRASISKYARTRAKVIGKGGGEERWVAVQEIDEEAIFLIFHYSTQLRNIYVVLYTLVQRYRSLLCL</sequence>
<dbReference type="RefSeq" id="XP_007874291.1">
    <property type="nucleotide sequence ID" value="XM_007876100.1"/>
</dbReference>
<comment type="caution">
    <text evidence="5">The sequence shown here is derived from an EMBL/GenBank/DDBJ whole genome shotgun (WGS) entry which is preliminary data.</text>
</comment>
<evidence type="ECO:0000256" key="2">
    <source>
        <dbReference type="ARBA" id="ARBA00022942"/>
    </source>
</evidence>
<evidence type="ECO:0000256" key="3">
    <source>
        <dbReference type="SAM" id="MobiDB-lite"/>
    </source>
</evidence>
<dbReference type="InterPro" id="IPR036997">
    <property type="entry name" value="PA28_C_sf"/>
</dbReference>
<proteinExistence type="inferred from homology"/>
<keyword evidence="2" id="KW-0647">Proteasome</keyword>
<dbReference type="GO" id="GO:0005737">
    <property type="term" value="C:cytoplasm"/>
    <property type="evidence" value="ECO:0007669"/>
    <property type="project" value="TreeGrafter"/>
</dbReference>
<dbReference type="Pfam" id="PF02252">
    <property type="entry name" value="PA28_C"/>
    <property type="match status" value="1"/>
</dbReference>
<evidence type="ECO:0000256" key="1">
    <source>
        <dbReference type="ARBA" id="ARBA00005883"/>
    </source>
</evidence>
<name>M7NQ05_PNEMU</name>
<reference evidence="6" key="1">
    <citation type="journal article" date="2016" name="Nat. Commun.">
        <title>Genome analysis of three Pneumocystis species reveals adaptation mechanisms to life exclusively in mammalian hosts.</title>
        <authorList>
            <person name="Ma L."/>
            <person name="Chen Z."/>
            <person name="Huang D.W."/>
            <person name="Kutty G."/>
            <person name="Ishihara M."/>
            <person name="Wang H."/>
            <person name="Abouelleil A."/>
            <person name="Bishop L."/>
            <person name="Davey E."/>
            <person name="Deng R."/>
            <person name="Deng X."/>
            <person name="Fan L."/>
            <person name="Fantoni G."/>
            <person name="Fitzgerald M."/>
            <person name="Gogineni E."/>
            <person name="Goldberg J.M."/>
            <person name="Handley G."/>
            <person name="Hu X."/>
            <person name="Huber C."/>
            <person name="Jiao X."/>
            <person name="Jones K."/>
            <person name="Levin J.Z."/>
            <person name="Liu Y."/>
            <person name="Macdonald P."/>
            <person name="Melnikov A."/>
            <person name="Raley C."/>
            <person name="Sassi M."/>
            <person name="Sherman B.T."/>
            <person name="Song X."/>
            <person name="Sykes S."/>
            <person name="Tran B."/>
            <person name="Walsh L."/>
            <person name="Xia Y."/>
            <person name="Yang J."/>
            <person name="Young S."/>
            <person name="Zeng Q."/>
            <person name="Zheng X."/>
            <person name="Stephens R."/>
            <person name="Nusbaum C."/>
            <person name="Birren B.W."/>
            <person name="Azadi P."/>
            <person name="Lempicki R.A."/>
            <person name="Cuomo C.A."/>
            <person name="Kovacs J.A."/>
        </authorList>
    </citation>
    <scope>NUCLEOTIDE SEQUENCE [LARGE SCALE GENOMIC DNA]</scope>
    <source>
        <strain evidence="6">B123</strain>
    </source>
</reference>
<dbReference type="GO" id="GO:0005654">
    <property type="term" value="C:nucleoplasm"/>
    <property type="evidence" value="ECO:0007669"/>
    <property type="project" value="TreeGrafter"/>
</dbReference>
<dbReference type="GO" id="GO:0008537">
    <property type="term" value="C:proteasome activator complex"/>
    <property type="evidence" value="ECO:0007669"/>
    <property type="project" value="InterPro"/>
</dbReference>
<dbReference type="PANTHER" id="PTHR10660:SF2">
    <property type="entry name" value="LD45860P"/>
    <property type="match status" value="1"/>
</dbReference>
<dbReference type="InterPro" id="IPR003186">
    <property type="entry name" value="PA28_C"/>
</dbReference>
<dbReference type="HOGENOM" id="CLU_1360928_0_0_1"/>
<feature type="domain" description="Proteasome activator PA28 C-terminal" evidence="4">
    <location>
        <begin position="83"/>
        <end position="193"/>
    </location>
</feature>
<dbReference type="Proteomes" id="UP000011958">
    <property type="component" value="Unassembled WGS sequence"/>
</dbReference>
<dbReference type="InterPro" id="IPR036252">
    <property type="entry name" value="Proteasome_activ_sf"/>
</dbReference>
<comment type="similarity">
    <text evidence="1">Belongs to the PA28 family.</text>
</comment>
<dbReference type="GO" id="GO:0061136">
    <property type="term" value="P:regulation of proteasomal protein catabolic process"/>
    <property type="evidence" value="ECO:0007669"/>
    <property type="project" value="TreeGrafter"/>
</dbReference>
<dbReference type="AlphaFoldDB" id="M7NQ05"/>
<gene>
    <name evidence="5" type="ORF">PNEG_02296</name>
</gene>
<dbReference type="GO" id="GO:2000045">
    <property type="term" value="P:regulation of G1/S transition of mitotic cell cycle"/>
    <property type="evidence" value="ECO:0007669"/>
    <property type="project" value="TreeGrafter"/>
</dbReference>
<dbReference type="OrthoDB" id="6591885at2759"/>
<organism evidence="5 6">
    <name type="scientific">Pneumocystis murina (strain B123)</name>
    <name type="common">Mouse pneumocystis pneumonia agent</name>
    <name type="synonym">Pneumocystis carinii f. sp. muris</name>
    <dbReference type="NCBI Taxonomy" id="1069680"/>
    <lineage>
        <taxon>Eukaryota</taxon>
        <taxon>Fungi</taxon>
        <taxon>Dikarya</taxon>
        <taxon>Ascomycota</taxon>
        <taxon>Taphrinomycotina</taxon>
        <taxon>Pneumocystomycetes</taxon>
        <taxon>Pneumocystaceae</taxon>
        <taxon>Pneumocystis</taxon>
    </lineage>
</organism>
<accession>M7NQ05</accession>
<dbReference type="STRING" id="1069680.M7NQ05"/>
<dbReference type="Gene3D" id="1.20.120.180">
    <property type="entry name" value="Proteasome activator pa28, C-terminal domain"/>
    <property type="match status" value="1"/>
</dbReference>
<evidence type="ECO:0000313" key="6">
    <source>
        <dbReference type="Proteomes" id="UP000011958"/>
    </source>
</evidence>
<evidence type="ECO:0000259" key="4">
    <source>
        <dbReference type="Pfam" id="PF02252"/>
    </source>
</evidence>
<dbReference type="PANTHER" id="PTHR10660">
    <property type="entry name" value="PROTEASOME REGULATOR PA28"/>
    <property type="match status" value="1"/>
</dbReference>
<feature type="region of interest" description="Disordered" evidence="3">
    <location>
        <begin position="41"/>
        <end position="62"/>
    </location>
</feature>
<keyword evidence="6" id="KW-1185">Reference proteome</keyword>
<dbReference type="SUPFAM" id="SSF47216">
    <property type="entry name" value="Proteasome activator"/>
    <property type="match status" value="1"/>
</dbReference>
<dbReference type="VEuPathDB" id="FungiDB:PNEG_02296"/>
<dbReference type="GO" id="GO:0061133">
    <property type="term" value="F:endopeptidase activator activity"/>
    <property type="evidence" value="ECO:0007669"/>
    <property type="project" value="TreeGrafter"/>
</dbReference>
<dbReference type="InterPro" id="IPR009077">
    <property type="entry name" value="Proteasome_activ_PA28"/>
</dbReference>
<protein>
    <recommendedName>
        <fullName evidence="4">Proteasome activator PA28 C-terminal domain-containing protein</fullName>
    </recommendedName>
</protein>